<comment type="similarity">
    <text evidence="1">Belongs to the anhydro-N-acetylmuramic acid kinase family.</text>
</comment>
<dbReference type="RefSeq" id="WP_284332638.1">
    <property type="nucleotide sequence ID" value="NZ_BSOA01000030.1"/>
</dbReference>
<dbReference type="Pfam" id="PF03702">
    <property type="entry name" value="AnmK"/>
    <property type="match status" value="1"/>
</dbReference>
<dbReference type="Proteomes" id="UP001156627">
    <property type="component" value="Unassembled WGS sequence"/>
</dbReference>
<accession>A0ABQ5XD19</accession>
<organism evidence="2 3">
    <name type="scientific">Dyella flagellata</name>
    <dbReference type="NCBI Taxonomy" id="1867833"/>
    <lineage>
        <taxon>Bacteria</taxon>
        <taxon>Pseudomonadati</taxon>
        <taxon>Pseudomonadota</taxon>
        <taxon>Gammaproteobacteria</taxon>
        <taxon>Lysobacterales</taxon>
        <taxon>Rhodanobacteraceae</taxon>
        <taxon>Dyella</taxon>
    </lineage>
</organism>
<comment type="pathway">
    <text evidence="1">Cell wall biogenesis; peptidoglycan recycling.</text>
</comment>
<dbReference type="NCBIfam" id="NF007139">
    <property type="entry name" value="PRK09585.1-3"/>
    <property type="match status" value="1"/>
</dbReference>
<gene>
    <name evidence="1 2" type="primary">anmK</name>
    <name evidence="2" type="ORF">GCM10007898_27740</name>
</gene>
<dbReference type="PANTHER" id="PTHR30605">
    <property type="entry name" value="ANHYDRO-N-ACETYLMURAMIC ACID KINASE"/>
    <property type="match status" value="1"/>
</dbReference>
<dbReference type="NCBIfam" id="NF007148">
    <property type="entry name" value="PRK09585.3-2"/>
    <property type="match status" value="1"/>
</dbReference>
<dbReference type="InterPro" id="IPR043129">
    <property type="entry name" value="ATPase_NBD"/>
</dbReference>
<keyword evidence="1" id="KW-0119">Carbohydrate metabolism</keyword>
<reference evidence="3" key="1">
    <citation type="journal article" date="2019" name="Int. J. Syst. Evol. Microbiol.">
        <title>The Global Catalogue of Microorganisms (GCM) 10K type strain sequencing project: providing services to taxonomists for standard genome sequencing and annotation.</title>
        <authorList>
            <consortium name="The Broad Institute Genomics Platform"/>
            <consortium name="The Broad Institute Genome Sequencing Center for Infectious Disease"/>
            <person name="Wu L."/>
            <person name="Ma J."/>
        </authorList>
    </citation>
    <scope>NUCLEOTIDE SEQUENCE [LARGE SCALE GENOMIC DNA]</scope>
    <source>
        <strain evidence="3">NBRC 111981</strain>
    </source>
</reference>
<evidence type="ECO:0000313" key="3">
    <source>
        <dbReference type="Proteomes" id="UP001156627"/>
    </source>
</evidence>
<dbReference type="SUPFAM" id="SSF53067">
    <property type="entry name" value="Actin-like ATPase domain"/>
    <property type="match status" value="1"/>
</dbReference>
<comment type="function">
    <text evidence="1">Catalyzes the specific phosphorylation of 1,6-anhydro-N-acetylmuramic acid (anhMurNAc) with the simultaneous cleavage of the 1,6-anhydro ring, generating MurNAc-6-P. Is required for the utilization of anhMurNAc either imported from the medium or derived from its own cell wall murein, and thus plays a role in cell wall recycling.</text>
</comment>
<keyword evidence="1" id="KW-0067">ATP-binding</keyword>
<dbReference type="Gene3D" id="3.30.420.40">
    <property type="match status" value="2"/>
</dbReference>
<name>A0ABQ5XD19_9GAMM</name>
<keyword evidence="3" id="KW-1185">Reference proteome</keyword>
<keyword evidence="1" id="KW-0547">Nucleotide-binding</keyword>
<dbReference type="EMBL" id="BSOA01000030">
    <property type="protein sequence ID" value="GLQ89202.1"/>
    <property type="molecule type" value="Genomic_DNA"/>
</dbReference>
<keyword evidence="1 2" id="KW-0418">Kinase</keyword>
<comment type="caution">
    <text evidence="2">The sequence shown here is derived from an EMBL/GenBank/DDBJ whole genome shotgun (WGS) entry which is preliminary data.</text>
</comment>
<protein>
    <recommendedName>
        <fullName evidence="1">Anhydro-N-acetylmuramic acid kinase</fullName>
        <ecNumber evidence="1">2.7.1.170</ecNumber>
    </recommendedName>
    <alternativeName>
        <fullName evidence="1">AnhMurNAc kinase</fullName>
    </alternativeName>
</protein>
<dbReference type="HAMAP" id="MF_01270">
    <property type="entry name" value="AnhMurNAc_kinase"/>
    <property type="match status" value="1"/>
</dbReference>
<evidence type="ECO:0000313" key="2">
    <source>
        <dbReference type="EMBL" id="GLQ89202.1"/>
    </source>
</evidence>
<dbReference type="InterPro" id="IPR005338">
    <property type="entry name" value="Anhydro_N_Ac-Mur_kinase"/>
</dbReference>
<comment type="pathway">
    <text evidence="1">Amino-sugar metabolism; 1,6-anhydro-N-acetylmuramate degradation.</text>
</comment>
<feature type="binding site" evidence="1">
    <location>
        <begin position="17"/>
        <end position="24"/>
    </location>
    <ligand>
        <name>ATP</name>
        <dbReference type="ChEBI" id="CHEBI:30616"/>
    </ligand>
</feature>
<dbReference type="EC" id="2.7.1.170" evidence="1"/>
<keyword evidence="1" id="KW-0808">Transferase</keyword>
<dbReference type="PANTHER" id="PTHR30605:SF0">
    <property type="entry name" value="ANHYDRO-N-ACETYLMURAMIC ACID KINASE"/>
    <property type="match status" value="1"/>
</dbReference>
<evidence type="ECO:0000256" key="1">
    <source>
        <dbReference type="HAMAP-Rule" id="MF_01270"/>
    </source>
</evidence>
<sequence>MTEFRDASELYVGLISGTSADGIDAALVRFDKEQPQLVHALTHAWPDALRTQILQVAQDETTLDLDAFGRLDVAIGQTFAEAVAALLAQSGTPASKVRAVGSHGQTIRHRPSGEHPFTLQIGNASVLAEHCGIDVVADFRSADVAAGGQGAPLLPAVHAMLLSTPRRKRVVLNLGGIANITVLAADGRVFGFDTGPANGLMDAWCLRHRGEAFDRDGAFAASGRVDEKLLATLLDDPYFALPPPKSTGREHFHLGWLDPRLRDVSISPPDVQATLLEFTARSIATAIETYANDAADVLLCGGGAHNPVLARRLQELLQPRELGSTAQHGVDPDYLEATAFAWLARQRLLGLAGNLPAVTGARGPRVLGAVHLAPR</sequence>
<dbReference type="CDD" id="cd24050">
    <property type="entry name" value="ASKHA_NBD_ANMK"/>
    <property type="match status" value="1"/>
</dbReference>
<dbReference type="GO" id="GO:0016301">
    <property type="term" value="F:kinase activity"/>
    <property type="evidence" value="ECO:0007669"/>
    <property type="project" value="UniProtKB-KW"/>
</dbReference>
<proteinExistence type="inferred from homology"/>
<comment type="catalytic activity">
    <reaction evidence="1">
        <text>1,6-anhydro-N-acetyl-beta-muramate + ATP + H2O = N-acetyl-D-muramate 6-phosphate + ADP + H(+)</text>
        <dbReference type="Rhea" id="RHEA:24952"/>
        <dbReference type="ChEBI" id="CHEBI:15377"/>
        <dbReference type="ChEBI" id="CHEBI:15378"/>
        <dbReference type="ChEBI" id="CHEBI:30616"/>
        <dbReference type="ChEBI" id="CHEBI:58690"/>
        <dbReference type="ChEBI" id="CHEBI:58722"/>
        <dbReference type="ChEBI" id="CHEBI:456216"/>
        <dbReference type="EC" id="2.7.1.170"/>
    </reaction>
</comment>